<dbReference type="AlphaFoldDB" id="A0A699JRM9"/>
<dbReference type="EMBL" id="BKCJ010433649">
    <property type="protein sequence ID" value="GFA49294.1"/>
    <property type="molecule type" value="Genomic_DNA"/>
</dbReference>
<feature type="coiled-coil region" evidence="1">
    <location>
        <begin position="272"/>
        <end position="299"/>
    </location>
</feature>
<feature type="non-terminal residue" evidence="2">
    <location>
        <position position="351"/>
    </location>
</feature>
<sequence length="351" mass="40217">MRRVGKGFLGVETPLFEGMLAAREIAEEEIAKEQVQADDAVAAAVQESVAEDRIESSNDMEDVFNQGRMIDDLDKDEGIELAEKQEEIYHLDLDHPFKVLSMQEDVSEVQEVVEVVTTSNLITEVVTAATLKRKGVIIRDPEEELSSKTPAETPKLKDKGKGIVIETPKTMKKKDQIKLDAEFARKLHEEINKDHEEINKVIDWDAAIDHVKKIQGESLVYKAISRMSCDEIYPIVQARFDANMRFLFKSREEMEEEDREVLKSINETPAQKAAKRRKLNEKAQEVEDLKNHLEVVNDEDDDVFIEATPLAKKLILLVERRYPLTKFKLEQLVNVTRLQVEEESEMSLELL</sequence>
<evidence type="ECO:0000256" key="1">
    <source>
        <dbReference type="SAM" id="Coils"/>
    </source>
</evidence>
<evidence type="ECO:0000313" key="2">
    <source>
        <dbReference type="EMBL" id="GFA49294.1"/>
    </source>
</evidence>
<name>A0A699JRM9_TANCI</name>
<organism evidence="2">
    <name type="scientific">Tanacetum cinerariifolium</name>
    <name type="common">Dalmatian daisy</name>
    <name type="synonym">Chrysanthemum cinerariifolium</name>
    <dbReference type="NCBI Taxonomy" id="118510"/>
    <lineage>
        <taxon>Eukaryota</taxon>
        <taxon>Viridiplantae</taxon>
        <taxon>Streptophyta</taxon>
        <taxon>Embryophyta</taxon>
        <taxon>Tracheophyta</taxon>
        <taxon>Spermatophyta</taxon>
        <taxon>Magnoliopsida</taxon>
        <taxon>eudicotyledons</taxon>
        <taxon>Gunneridae</taxon>
        <taxon>Pentapetalae</taxon>
        <taxon>asterids</taxon>
        <taxon>campanulids</taxon>
        <taxon>Asterales</taxon>
        <taxon>Asteraceae</taxon>
        <taxon>Asteroideae</taxon>
        <taxon>Anthemideae</taxon>
        <taxon>Anthemidinae</taxon>
        <taxon>Tanacetum</taxon>
    </lineage>
</organism>
<accession>A0A699JRM9</accession>
<comment type="caution">
    <text evidence="2">The sequence shown here is derived from an EMBL/GenBank/DDBJ whole genome shotgun (WGS) entry which is preliminary data.</text>
</comment>
<protein>
    <submittedName>
        <fullName evidence="2">Uncharacterized protein</fullName>
    </submittedName>
</protein>
<gene>
    <name evidence="2" type="ORF">Tci_621266</name>
</gene>
<reference evidence="2" key="1">
    <citation type="journal article" date="2019" name="Sci. Rep.">
        <title>Draft genome of Tanacetum cinerariifolium, the natural source of mosquito coil.</title>
        <authorList>
            <person name="Yamashiro T."/>
            <person name="Shiraishi A."/>
            <person name="Satake H."/>
            <person name="Nakayama K."/>
        </authorList>
    </citation>
    <scope>NUCLEOTIDE SEQUENCE</scope>
</reference>
<keyword evidence="1" id="KW-0175">Coiled coil</keyword>
<proteinExistence type="predicted"/>